<proteinExistence type="predicted"/>
<feature type="transmembrane region" description="Helical" evidence="7">
    <location>
        <begin position="40"/>
        <end position="60"/>
    </location>
</feature>
<reference evidence="8" key="1">
    <citation type="submission" date="2020-02" db="EMBL/GenBank/DDBJ databases">
        <authorList>
            <person name="Meier V. D."/>
        </authorList>
    </citation>
    <scope>NUCLEOTIDE SEQUENCE</scope>
    <source>
        <strain evidence="8">AVDCRST_MAG19</strain>
    </source>
</reference>
<protein>
    <submittedName>
        <fullName evidence="8">Ribose ABC transport system, permease protein RbsC</fullName>
    </submittedName>
</protein>
<dbReference type="GO" id="GO:0022857">
    <property type="term" value="F:transmembrane transporter activity"/>
    <property type="evidence" value="ECO:0007669"/>
    <property type="project" value="InterPro"/>
</dbReference>
<keyword evidence="5 7" id="KW-0472">Membrane</keyword>
<dbReference type="CDD" id="cd06579">
    <property type="entry name" value="TM_PBP1_transp_AraH_like"/>
    <property type="match status" value="1"/>
</dbReference>
<sequence length="354" mass="36468">MSTQSSPSTAPARIAPAGPASPTAEAAGRRLDPVAMLARFAPLIFLLVLVVLLSVLEPGFRTERNLFNVMRQISFIGILAVGMTFVILTAGIDLSVGSLLAFSGIVCASAAKGSRSLLQGGAEDSGGVQVLYAALAAIGVGLLIGLFHGLLIGKLGIPAFIVTLGGLGAWRGATLVWSGGQPISSFSDDFQFWGQGFVGRIPVPVLFFLAFVVIGHVVLKYTQYGRWIYALGGNAEAARLSGLSTTALTVSVYAISGFCAGLGGFLLTSRLNSAEQVAGQNYELRAIAAVVIGGTSLFGGAGGVIGTFIGAMLIGVLDNGLVILGVSPNYQPIVVGGIIVLSVFVDQLAKQRRR</sequence>
<evidence type="ECO:0000256" key="3">
    <source>
        <dbReference type="ARBA" id="ARBA00022692"/>
    </source>
</evidence>
<dbReference type="AlphaFoldDB" id="A0A6J4UNF7"/>
<feature type="transmembrane region" description="Helical" evidence="7">
    <location>
        <begin position="329"/>
        <end position="349"/>
    </location>
</feature>
<dbReference type="EMBL" id="CADCWL010000038">
    <property type="protein sequence ID" value="CAA9552361.1"/>
    <property type="molecule type" value="Genomic_DNA"/>
</dbReference>
<evidence type="ECO:0000256" key="7">
    <source>
        <dbReference type="SAM" id="Phobius"/>
    </source>
</evidence>
<evidence type="ECO:0000313" key="8">
    <source>
        <dbReference type="EMBL" id="CAA9552361.1"/>
    </source>
</evidence>
<evidence type="ECO:0000256" key="6">
    <source>
        <dbReference type="SAM" id="MobiDB-lite"/>
    </source>
</evidence>
<feature type="transmembrane region" description="Helical" evidence="7">
    <location>
        <begin position="287"/>
        <end position="317"/>
    </location>
</feature>
<feature type="transmembrane region" description="Helical" evidence="7">
    <location>
        <begin position="72"/>
        <end position="92"/>
    </location>
</feature>
<dbReference type="PANTHER" id="PTHR32196:SF72">
    <property type="entry name" value="RIBOSE IMPORT PERMEASE PROTEIN RBSC"/>
    <property type="match status" value="1"/>
</dbReference>
<evidence type="ECO:0000256" key="2">
    <source>
        <dbReference type="ARBA" id="ARBA00022475"/>
    </source>
</evidence>
<keyword evidence="3 7" id="KW-0812">Transmembrane</keyword>
<dbReference type="InterPro" id="IPR001851">
    <property type="entry name" value="ABC_transp_permease"/>
</dbReference>
<feature type="region of interest" description="Disordered" evidence="6">
    <location>
        <begin position="1"/>
        <end position="24"/>
    </location>
</feature>
<feature type="transmembrane region" description="Helical" evidence="7">
    <location>
        <begin position="197"/>
        <end position="219"/>
    </location>
</feature>
<keyword evidence="2" id="KW-1003">Cell membrane</keyword>
<dbReference type="GO" id="GO:0005886">
    <property type="term" value="C:plasma membrane"/>
    <property type="evidence" value="ECO:0007669"/>
    <property type="project" value="UniProtKB-SubCell"/>
</dbReference>
<gene>
    <name evidence="8" type="ORF">AVDCRST_MAG19-925</name>
</gene>
<feature type="transmembrane region" description="Helical" evidence="7">
    <location>
        <begin position="130"/>
        <end position="151"/>
    </location>
</feature>
<dbReference type="PANTHER" id="PTHR32196">
    <property type="entry name" value="ABC TRANSPORTER PERMEASE PROTEIN YPHD-RELATED-RELATED"/>
    <property type="match status" value="1"/>
</dbReference>
<organism evidence="8">
    <name type="scientific">uncultured Thermomicrobiales bacterium</name>
    <dbReference type="NCBI Taxonomy" id="1645740"/>
    <lineage>
        <taxon>Bacteria</taxon>
        <taxon>Pseudomonadati</taxon>
        <taxon>Thermomicrobiota</taxon>
        <taxon>Thermomicrobia</taxon>
        <taxon>Thermomicrobiales</taxon>
        <taxon>environmental samples</taxon>
    </lineage>
</organism>
<dbReference type="Pfam" id="PF02653">
    <property type="entry name" value="BPD_transp_2"/>
    <property type="match status" value="1"/>
</dbReference>
<evidence type="ECO:0000256" key="5">
    <source>
        <dbReference type="ARBA" id="ARBA00023136"/>
    </source>
</evidence>
<accession>A0A6J4UNF7</accession>
<evidence type="ECO:0000256" key="1">
    <source>
        <dbReference type="ARBA" id="ARBA00004651"/>
    </source>
</evidence>
<feature type="transmembrane region" description="Helical" evidence="7">
    <location>
        <begin position="157"/>
        <end position="177"/>
    </location>
</feature>
<keyword evidence="4 7" id="KW-1133">Transmembrane helix</keyword>
<evidence type="ECO:0000256" key="4">
    <source>
        <dbReference type="ARBA" id="ARBA00022989"/>
    </source>
</evidence>
<comment type="subcellular location">
    <subcellularLocation>
        <location evidence="1">Cell membrane</location>
        <topology evidence="1">Multi-pass membrane protein</topology>
    </subcellularLocation>
</comment>
<name>A0A6J4UNF7_9BACT</name>